<keyword evidence="2" id="KW-1133">Transmembrane helix</keyword>
<dbReference type="EC" id="3.4.23.43" evidence="4"/>
<comment type="caution">
    <text evidence="4">The sequence shown here is derived from an EMBL/GenBank/DDBJ whole genome shotgun (WGS) entry which is preliminary data.</text>
</comment>
<dbReference type="Pfam" id="PF01478">
    <property type="entry name" value="Peptidase_A24"/>
    <property type="match status" value="1"/>
</dbReference>
<keyword evidence="2" id="KW-0812">Transmembrane</keyword>
<evidence type="ECO:0000313" key="4">
    <source>
        <dbReference type="EMBL" id="MDU0328359.1"/>
    </source>
</evidence>
<dbReference type="Proteomes" id="UP001256673">
    <property type="component" value="Unassembled WGS sequence"/>
</dbReference>
<name>A0ABU3RZQ5_9MICO</name>
<sequence length="151" mass="14470">MALLLALSVFGVAGVVLAAIDARTHRIPDVVVLPATIAVLTLMAVAAGVLGQPGRAVAVAGGALAAFGVCLVLHLARPAAFGGGDVKLAALVGATLGWFGPGAVASALFVAFAGGAAAGIAAWAAAGRRAEVAFGPVLVLGAGWSLARAAL</sequence>
<evidence type="ECO:0000256" key="2">
    <source>
        <dbReference type="SAM" id="Phobius"/>
    </source>
</evidence>
<evidence type="ECO:0000256" key="1">
    <source>
        <dbReference type="ARBA" id="ARBA00005801"/>
    </source>
</evidence>
<dbReference type="InterPro" id="IPR000045">
    <property type="entry name" value="Prepilin_IV_endopep_pep"/>
</dbReference>
<dbReference type="PANTHER" id="PTHR30487:SF0">
    <property type="entry name" value="PREPILIN LEADER PEPTIDASE_N-METHYLTRANSFERASE-RELATED"/>
    <property type="match status" value="1"/>
</dbReference>
<feature type="domain" description="Prepilin type IV endopeptidase peptidase" evidence="3">
    <location>
        <begin position="10"/>
        <end position="116"/>
    </location>
</feature>
<accession>A0ABU3RZQ5</accession>
<keyword evidence="5" id="KW-1185">Reference proteome</keyword>
<proteinExistence type="inferred from homology"/>
<keyword evidence="2" id="KW-0472">Membrane</keyword>
<organism evidence="4 5">
    <name type="scientific">Microbacterium algihabitans</name>
    <dbReference type="NCBI Taxonomy" id="3075992"/>
    <lineage>
        <taxon>Bacteria</taxon>
        <taxon>Bacillati</taxon>
        <taxon>Actinomycetota</taxon>
        <taxon>Actinomycetes</taxon>
        <taxon>Micrococcales</taxon>
        <taxon>Microbacteriaceae</taxon>
        <taxon>Microbacterium</taxon>
    </lineage>
</organism>
<gene>
    <name evidence="4" type="ORF">RWH43_16490</name>
</gene>
<reference evidence="4 5" key="1">
    <citation type="submission" date="2023-09" db="EMBL/GenBank/DDBJ databases">
        <title>Microbacterium fusihabitans sp. nov., Microbacterium phycihabitans sp. nov., and Microbacterium cervinum sp. nov., isolated from dried seaweeds of beach.</title>
        <authorList>
            <person name="Lee S.D."/>
        </authorList>
    </citation>
    <scope>NUCLEOTIDE SEQUENCE [LARGE SCALE GENOMIC DNA]</scope>
    <source>
        <strain evidence="4 5">KSW2-21</strain>
    </source>
</reference>
<evidence type="ECO:0000313" key="5">
    <source>
        <dbReference type="Proteomes" id="UP001256673"/>
    </source>
</evidence>
<dbReference type="EMBL" id="JAWDIU010000007">
    <property type="protein sequence ID" value="MDU0328359.1"/>
    <property type="molecule type" value="Genomic_DNA"/>
</dbReference>
<evidence type="ECO:0000259" key="3">
    <source>
        <dbReference type="Pfam" id="PF01478"/>
    </source>
</evidence>
<dbReference type="GO" id="GO:0004190">
    <property type="term" value="F:aspartic-type endopeptidase activity"/>
    <property type="evidence" value="ECO:0007669"/>
    <property type="project" value="UniProtKB-EC"/>
</dbReference>
<feature type="transmembrane region" description="Helical" evidence="2">
    <location>
        <begin position="96"/>
        <end position="125"/>
    </location>
</feature>
<protein>
    <submittedName>
        <fullName evidence="4">Prepilin peptidase</fullName>
        <ecNumber evidence="4">3.4.23.43</ecNumber>
    </submittedName>
</protein>
<dbReference type="Gene3D" id="1.20.120.1220">
    <property type="match status" value="1"/>
</dbReference>
<dbReference type="InterPro" id="IPR050882">
    <property type="entry name" value="Prepilin_peptidase/N-MTase"/>
</dbReference>
<dbReference type="RefSeq" id="WP_316001984.1">
    <property type="nucleotide sequence ID" value="NZ_JAWDIU010000007.1"/>
</dbReference>
<feature type="transmembrane region" description="Helical" evidence="2">
    <location>
        <begin position="28"/>
        <end position="50"/>
    </location>
</feature>
<keyword evidence="4" id="KW-0378">Hydrolase</keyword>
<feature type="transmembrane region" description="Helical" evidence="2">
    <location>
        <begin position="57"/>
        <end position="76"/>
    </location>
</feature>
<comment type="similarity">
    <text evidence="1">Belongs to the peptidase A24 family.</text>
</comment>
<dbReference type="PANTHER" id="PTHR30487">
    <property type="entry name" value="TYPE 4 PREPILIN-LIKE PROTEINS LEADER PEPTIDE-PROCESSING ENZYME"/>
    <property type="match status" value="1"/>
</dbReference>